<evidence type="ECO:0000256" key="2">
    <source>
        <dbReference type="ARBA" id="ARBA00005887"/>
    </source>
</evidence>
<dbReference type="Proteomes" id="UP000053095">
    <property type="component" value="Unassembled WGS sequence"/>
</dbReference>
<reference evidence="12" key="1">
    <citation type="journal article" date="2015" name="Genome Announc.">
        <title>Draft genome sequence of Talaromyces cellulolyticus strain Y-94, a source of lignocellulosic biomass-degrading enzymes.</title>
        <authorList>
            <person name="Fujii T."/>
            <person name="Koike H."/>
            <person name="Sawayama S."/>
            <person name="Yano S."/>
            <person name="Inoue H."/>
        </authorList>
    </citation>
    <scope>NUCLEOTIDE SEQUENCE [LARGE SCALE GENOMIC DNA]</scope>
    <source>
        <strain evidence="12">Y-94</strain>
    </source>
</reference>
<evidence type="ECO:0000256" key="7">
    <source>
        <dbReference type="ARBA" id="ARBA00023177"/>
    </source>
</evidence>
<feature type="transmembrane region" description="Helical" evidence="9">
    <location>
        <begin position="120"/>
        <end position="151"/>
    </location>
</feature>
<keyword evidence="12" id="KW-1185">Reference proteome</keyword>
<evidence type="ECO:0000256" key="4">
    <source>
        <dbReference type="ARBA" id="ARBA00022692"/>
    </source>
</evidence>
<dbReference type="Pfam" id="PF00909">
    <property type="entry name" value="Ammonium_transp"/>
    <property type="match status" value="1"/>
</dbReference>
<accession>A0A478EAK3</accession>
<organism evidence="11 12">
    <name type="scientific">Talaromyces pinophilus</name>
    <name type="common">Penicillium pinophilum</name>
    <dbReference type="NCBI Taxonomy" id="128442"/>
    <lineage>
        <taxon>Eukaryota</taxon>
        <taxon>Fungi</taxon>
        <taxon>Dikarya</taxon>
        <taxon>Ascomycota</taxon>
        <taxon>Pezizomycotina</taxon>
        <taxon>Eurotiomycetes</taxon>
        <taxon>Eurotiomycetidae</taxon>
        <taxon>Eurotiales</taxon>
        <taxon>Trichocomaceae</taxon>
        <taxon>Talaromyces</taxon>
        <taxon>Talaromyces sect. Talaromyces</taxon>
    </lineage>
</organism>
<keyword evidence="3" id="KW-0813">Transport</keyword>
<feature type="transmembrane region" description="Helical" evidence="9">
    <location>
        <begin position="20"/>
        <end position="42"/>
    </location>
</feature>
<dbReference type="InterPro" id="IPR029020">
    <property type="entry name" value="Ammonium/urea_transptr"/>
</dbReference>
<dbReference type="Gene3D" id="1.10.3430.10">
    <property type="entry name" value="Ammonium transporter AmtB like domains"/>
    <property type="match status" value="1"/>
</dbReference>
<dbReference type="GO" id="GO:0008519">
    <property type="term" value="F:ammonium channel activity"/>
    <property type="evidence" value="ECO:0007669"/>
    <property type="project" value="InterPro"/>
</dbReference>
<evidence type="ECO:0000256" key="9">
    <source>
        <dbReference type="SAM" id="Phobius"/>
    </source>
</evidence>
<evidence type="ECO:0000313" key="11">
    <source>
        <dbReference type="EMBL" id="GAM42352.1"/>
    </source>
</evidence>
<dbReference type="EMBL" id="DF933840">
    <property type="protein sequence ID" value="GAM42352.1"/>
    <property type="molecule type" value="Genomic_DNA"/>
</dbReference>
<keyword evidence="5 9" id="KW-1133">Transmembrane helix</keyword>
<keyword evidence="6 9" id="KW-0472">Membrane</keyword>
<gene>
    <name evidence="11" type="ORF">TCE0_044f16244</name>
</gene>
<dbReference type="PROSITE" id="PS01219">
    <property type="entry name" value="AMMONIUM_TRANSP"/>
    <property type="match status" value="1"/>
</dbReference>
<dbReference type="SUPFAM" id="SSF111352">
    <property type="entry name" value="Ammonium transporter"/>
    <property type="match status" value="1"/>
</dbReference>
<feature type="transmembrane region" description="Helical" evidence="9">
    <location>
        <begin position="280"/>
        <end position="300"/>
    </location>
</feature>
<keyword evidence="7" id="KW-0924">Ammonia transport</keyword>
<feature type="transmembrane region" description="Helical" evidence="9">
    <location>
        <begin position="163"/>
        <end position="180"/>
    </location>
</feature>
<dbReference type="InterPro" id="IPR001905">
    <property type="entry name" value="Ammonium_transpt"/>
</dbReference>
<feature type="compositionally biased region" description="Basic and acidic residues" evidence="8">
    <location>
        <begin position="456"/>
        <end position="467"/>
    </location>
</feature>
<evidence type="ECO:0000256" key="3">
    <source>
        <dbReference type="ARBA" id="ARBA00022448"/>
    </source>
</evidence>
<feature type="transmembrane region" description="Helical" evidence="9">
    <location>
        <begin position="49"/>
        <end position="71"/>
    </location>
</feature>
<dbReference type="GO" id="GO:0005886">
    <property type="term" value="C:plasma membrane"/>
    <property type="evidence" value="ECO:0007669"/>
    <property type="project" value="TreeGrafter"/>
</dbReference>
<feature type="region of interest" description="Disordered" evidence="8">
    <location>
        <begin position="435"/>
        <end position="467"/>
    </location>
</feature>
<comment type="similarity">
    <text evidence="2">Belongs to the ammonia transporter channel (TC 1.A.11.2) family.</text>
</comment>
<evidence type="ECO:0000256" key="5">
    <source>
        <dbReference type="ARBA" id="ARBA00022989"/>
    </source>
</evidence>
<keyword evidence="4 9" id="KW-0812">Transmembrane</keyword>
<feature type="transmembrane region" description="Helical" evidence="9">
    <location>
        <begin position="192"/>
        <end position="213"/>
    </location>
</feature>
<evidence type="ECO:0000259" key="10">
    <source>
        <dbReference type="Pfam" id="PF00909"/>
    </source>
</evidence>
<comment type="subcellular location">
    <subcellularLocation>
        <location evidence="1">Membrane</location>
        <topology evidence="1">Multi-pass membrane protein</topology>
    </subcellularLocation>
</comment>
<feature type="transmembrane region" description="Helical" evidence="9">
    <location>
        <begin position="225"/>
        <end position="246"/>
    </location>
</feature>
<evidence type="ECO:0000256" key="8">
    <source>
        <dbReference type="SAM" id="MobiDB-lite"/>
    </source>
</evidence>
<feature type="transmembrane region" description="Helical" evidence="9">
    <location>
        <begin position="358"/>
        <end position="383"/>
    </location>
</feature>
<feature type="transmembrane region" description="Helical" evidence="9">
    <location>
        <begin position="321"/>
        <end position="346"/>
    </location>
</feature>
<evidence type="ECO:0000256" key="1">
    <source>
        <dbReference type="ARBA" id="ARBA00004141"/>
    </source>
</evidence>
<feature type="domain" description="Ammonium transporter AmtB-like" evidence="10">
    <location>
        <begin position="20"/>
        <end position="411"/>
    </location>
</feature>
<feature type="compositionally biased region" description="Polar residues" evidence="8">
    <location>
        <begin position="436"/>
        <end position="449"/>
    </location>
</feature>
<dbReference type="PANTHER" id="PTHR43029">
    <property type="entry name" value="AMMONIUM TRANSPORTER MEP2"/>
    <property type="match status" value="1"/>
</dbReference>
<sequence>MSSSDLTNPAPAWLDKGDQAWQLTAGTLVALQSIPGLAILYAGFVKKKWAINSAFMVFYAFSATLICWVIWAYKMGFGEQWGAFPLVGAPGPVLTMQQNLGQTQLPAAGLTTNFNLSTMIYFQFVFAAITVIILGGSLLVSAFSIWGGGFLYQLGVLDYSGGYVIHLSSGTAGFTAAYWLGPRLQRDRDSFYPNNILLMLVGAGILWVCWNGFNGGDPYAASPDAGVAVLNTNICTAMSLLVWTALDYIFFKKPSVIGAVQGEITGLVAITPAAGFVTGWGAIIIGACSGSIPWISMNVLGRQKWMKQVDDVMGTVHTHMVAGFTGGFLTGIFATIDGCAAFGLTNPGGAIEGNGRQVWVQIVGALFVIGYNLFITSVICLFIKYVLRIPLRMSDEHLMVGDDAVHGEEAYALFFEGERSHLSLHGAGLESGHITEGQTLPLTSPTSGHVSPAEHSSSRDKDEVKMD</sequence>
<dbReference type="InterPro" id="IPR024041">
    <property type="entry name" value="NH4_transpt_AmtB-like_dom"/>
</dbReference>
<dbReference type="InterPro" id="IPR018047">
    <property type="entry name" value="Ammonium_transpt_CS"/>
</dbReference>
<name>A0A478EAK3_TALPI</name>
<dbReference type="PANTHER" id="PTHR43029:SF10">
    <property type="entry name" value="AMMONIUM TRANSPORTER MEP2"/>
    <property type="match status" value="1"/>
</dbReference>
<proteinExistence type="inferred from homology"/>
<evidence type="ECO:0000256" key="6">
    <source>
        <dbReference type="ARBA" id="ARBA00023136"/>
    </source>
</evidence>
<dbReference type="AlphaFoldDB" id="A0A478EAK3"/>
<evidence type="ECO:0000313" key="12">
    <source>
        <dbReference type="Proteomes" id="UP000053095"/>
    </source>
</evidence>
<protein>
    <submittedName>
        <fullName evidence="11">Ammonium transporter</fullName>
    </submittedName>
</protein>